<evidence type="ECO:0000313" key="17">
    <source>
        <dbReference type="EMBL" id="OGE26286.1"/>
    </source>
</evidence>
<feature type="active site" evidence="13">
    <location>
        <position position="193"/>
    </location>
</feature>
<dbReference type="Pfam" id="PF01820">
    <property type="entry name" value="Dala_Dala_lig_N"/>
    <property type="match status" value="1"/>
</dbReference>
<feature type="binding site" evidence="14">
    <location>
        <position position="332"/>
    </location>
    <ligand>
        <name>Mg(2+)</name>
        <dbReference type="ChEBI" id="CHEBI:18420"/>
        <label>2</label>
    </ligand>
</feature>
<dbReference type="GO" id="GO:0009252">
    <property type="term" value="P:peptidoglycan biosynthetic process"/>
    <property type="evidence" value="ECO:0007669"/>
    <property type="project" value="UniProtKB-UniRule"/>
</dbReference>
<dbReference type="GO" id="GO:0071555">
    <property type="term" value="P:cell wall organization"/>
    <property type="evidence" value="ECO:0007669"/>
    <property type="project" value="UniProtKB-KW"/>
</dbReference>
<dbReference type="GO" id="GO:0008360">
    <property type="term" value="P:regulation of cell shape"/>
    <property type="evidence" value="ECO:0007669"/>
    <property type="project" value="UniProtKB-KW"/>
</dbReference>
<keyword evidence="7 14" id="KW-0460">Magnesium</keyword>
<dbReference type="PANTHER" id="PTHR23132:SF25">
    <property type="entry name" value="D-ALANINE--D-ALANINE LIGASE A"/>
    <property type="match status" value="1"/>
</dbReference>
<feature type="domain" description="ATP-grasp" evidence="16">
    <location>
        <begin position="144"/>
        <end position="359"/>
    </location>
</feature>
<evidence type="ECO:0000256" key="14">
    <source>
        <dbReference type="PIRSR" id="PIRSR039102-3"/>
    </source>
</evidence>
<keyword evidence="5 15" id="KW-0547">Nucleotide-binding</keyword>
<evidence type="ECO:0000256" key="12">
    <source>
        <dbReference type="HAMAP-Rule" id="MF_00047"/>
    </source>
</evidence>
<dbReference type="AlphaFoldDB" id="A0A1F5JCD0"/>
<dbReference type="InterPro" id="IPR011127">
    <property type="entry name" value="Dala_Dala_lig_N"/>
</dbReference>
<reference evidence="17 18" key="1">
    <citation type="journal article" date="2016" name="Nat. Commun.">
        <title>Thousands of microbial genomes shed light on interconnected biogeochemical processes in an aquifer system.</title>
        <authorList>
            <person name="Anantharaman K."/>
            <person name="Brown C.T."/>
            <person name="Hug L.A."/>
            <person name="Sharon I."/>
            <person name="Castelle C.J."/>
            <person name="Probst A.J."/>
            <person name="Thomas B.C."/>
            <person name="Singh A."/>
            <person name="Wilkins M.J."/>
            <person name="Karaoz U."/>
            <person name="Brodie E.L."/>
            <person name="Williams K.H."/>
            <person name="Hubbard S.S."/>
            <person name="Banfield J.F."/>
        </authorList>
    </citation>
    <scope>NUCLEOTIDE SEQUENCE [LARGE SCALE GENOMIC DNA]</scope>
</reference>
<evidence type="ECO:0000256" key="11">
    <source>
        <dbReference type="ARBA" id="ARBA00023316"/>
    </source>
</evidence>
<keyword evidence="11 12" id="KW-0961">Cell wall biogenesis/degradation</keyword>
<proteinExistence type="inferred from homology"/>
<keyword evidence="9 12" id="KW-0573">Peptidoglycan synthesis</keyword>
<dbReference type="Pfam" id="PF07478">
    <property type="entry name" value="Dala_Dala_lig_C"/>
    <property type="match status" value="1"/>
</dbReference>
<dbReference type="GO" id="GO:0008716">
    <property type="term" value="F:D-alanine-D-alanine ligase activity"/>
    <property type="evidence" value="ECO:0007669"/>
    <property type="project" value="UniProtKB-UniRule"/>
</dbReference>
<keyword evidence="6 15" id="KW-0067">ATP-binding</keyword>
<dbReference type="GO" id="GO:0046872">
    <property type="term" value="F:metal ion binding"/>
    <property type="evidence" value="ECO:0007669"/>
    <property type="project" value="UniProtKB-KW"/>
</dbReference>
<sequence>MNSKLKIGLFFGGRSTEHEVSIITALQAFENLNKEKYEVAPVYVSKAGDFYTNPKFLDIKNYKDIDSLILSSSKVNFVRKNGQAGIIKQGFSSQFLTLDLAIPLFHGSFGEDGCIQGVFEIYQIPYAGFNVLGAAIAMDKVLSKYVFQSLGFQAVKFVSIYRNDWIKDSKKILKQVQNGLRFPMMVKPADIGSSIGINKANNIDELIFNIEIASTYSDKILIEQAFENCIEINCAALGYEKVMPSVCEMPIRSGETLSYADKYMKGVKGSKGTKSGMASLSRKIPAPISKNLAKKIQDATVKIFKALEGCGVARIDYFVDPKTEQFWVNEVNSQPGSLAFYLFEPLGIKYSQLLDKLIEDGLKRFENSKMTQYTFNSPLLSQMANAD</sequence>
<comment type="cofactor">
    <cofactor evidence="1">
        <name>Mn(2+)</name>
        <dbReference type="ChEBI" id="CHEBI:29035"/>
    </cofactor>
</comment>
<keyword evidence="8 12" id="KW-0133">Cell shape</keyword>
<name>A0A1F5JCD0_9BACT</name>
<dbReference type="InterPro" id="IPR011761">
    <property type="entry name" value="ATP-grasp"/>
</dbReference>
<evidence type="ECO:0000256" key="7">
    <source>
        <dbReference type="ARBA" id="ARBA00022842"/>
    </source>
</evidence>
<evidence type="ECO:0000259" key="16">
    <source>
        <dbReference type="PROSITE" id="PS50975"/>
    </source>
</evidence>
<dbReference type="EMBL" id="MFCX01000013">
    <property type="protein sequence ID" value="OGE26286.1"/>
    <property type="molecule type" value="Genomic_DNA"/>
</dbReference>
<feature type="binding site" evidence="14">
    <location>
        <position position="316"/>
    </location>
    <ligand>
        <name>Mg(2+)</name>
        <dbReference type="ChEBI" id="CHEBI:18420"/>
        <label>1</label>
    </ligand>
</feature>
<dbReference type="InterPro" id="IPR013815">
    <property type="entry name" value="ATP_grasp_subdomain_1"/>
</dbReference>
<keyword evidence="3 12" id="KW-0436">Ligase</keyword>
<organism evidence="17 18">
    <name type="scientific">Candidatus Daviesbacteria bacterium RIFCSPHIGHO2_02_FULL_39_12</name>
    <dbReference type="NCBI Taxonomy" id="1797770"/>
    <lineage>
        <taxon>Bacteria</taxon>
        <taxon>Candidatus Daviesiibacteriota</taxon>
    </lineage>
</organism>
<dbReference type="InterPro" id="IPR005905">
    <property type="entry name" value="D_ala_D_ala"/>
</dbReference>
<dbReference type="Gene3D" id="3.40.50.20">
    <property type="match status" value="1"/>
</dbReference>
<comment type="cofactor">
    <cofactor evidence="14">
        <name>Mg(2+)</name>
        <dbReference type="ChEBI" id="CHEBI:18420"/>
    </cofactor>
    <cofactor evidence="14">
        <name>Mn(2+)</name>
        <dbReference type="ChEBI" id="CHEBI:29035"/>
    </cofactor>
    <text evidence="14">Binds 2 magnesium or manganese ions per subunit.</text>
</comment>
<comment type="subcellular location">
    <subcellularLocation>
        <location evidence="12">Cytoplasm</location>
    </subcellularLocation>
</comment>
<comment type="function">
    <text evidence="12">Cell wall formation.</text>
</comment>
<dbReference type="Gene3D" id="3.30.470.20">
    <property type="entry name" value="ATP-grasp fold, B domain"/>
    <property type="match status" value="1"/>
</dbReference>
<comment type="similarity">
    <text evidence="2 12">Belongs to the D-alanine--D-alanine ligase family.</text>
</comment>
<dbReference type="PROSITE" id="PS00844">
    <property type="entry name" value="DALA_DALA_LIGASE_2"/>
    <property type="match status" value="1"/>
</dbReference>
<dbReference type="EC" id="6.3.2.4" evidence="12"/>
<dbReference type="PROSITE" id="PS00843">
    <property type="entry name" value="DALA_DALA_LIGASE_1"/>
    <property type="match status" value="1"/>
</dbReference>
<dbReference type="InterPro" id="IPR011095">
    <property type="entry name" value="Dala_Dala_lig_C"/>
</dbReference>
<dbReference type="PIRSF" id="PIRSF039102">
    <property type="entry name" value="Ddl/VanB"/>
    <property type="match status" value="1"/>
</dbReference>
<dbReference type="Proteomes" id="UP000177042">
    <property type="component" value="Unassembled WGS sequence"/>
</dbReference>
<evidence type="ECO:0000256" key="3">
    <source>
        <dbReference type="ARBA" id="ARBA00022598"/>
    </source>
</evidence>
<keyword evidence="12" id="KW-0963">Cytoplasm</keyword>
<dbReference type="Gene3D" id="3.30.1490.20">
    <property type="entry name" value="ATP-grasp fold, A domain"/>
    <property type="match status" value="1"/>
</dbReference>
<evidence type="ECO:0000256" key="5">
    <source>
        <dbReference type="ARBA" id="ARBA00022741"/>
    </source>
</evidence>
<feature type="binding site" evidence="14">
    <location>
        <position position="330"/>
    </location>
    <ligand>
        <name>Mg(2+)</name>
        <dbReference type="ChEBI" id="CHEBI:18420"/>
        <label>2</label>
    </ligand>
</feature>
<evidence type="ECO:0000256" key="9">
    <source>
        <dbReference type="ARBA" id="ARBA00022984"/>
    </source>
</evidence>
<comment type="catalytic activity">
    <reaction evidence="12">
        <text>2 D-alanine + ATP = D-alanyl-D-alanine + ADP + phosphate + H(+)</text>
        <dbReference type="Rhea" id="RHEA:11224"/>
        <dbReference type="ChEBI" id="CHEBI:15378"/>
        <dbReference type="ChEBI" id="CHEBI:30616"/>
        <dbReference type="ChEBI" id="CHEBI:43474"/>
        <dbReference type="ChEBI" id="CHEBI:57416"/>
        <dbReference type="ChEBI" id="CHEBI:57822"/>
        <dbReference type="ChEBI" id="CHEBI:456216"/>
        <dbReference type="EC" id="6.3.2.4"/>
    </reaction>
</comment>
<dbReference type="InterPro" id="IPR016185">
    <property type="entry name" value="PreATP-grasp_dom_sf"/>
</dbReference>
<gene>
    <name evidence="12" type="primary">ddl</name>
    <name evidence="17" type="ORF">A3C26_03695</name>
</gene>
<feature type="active site" evidence="13">
    <location>
        <position position="17"/>
    </location>
</feature>
<dbReference type="InterPro" id="IPR000291">
    <property type="entry name" value="D-Ala_lig_Van_CS"/>
</dbReference>
<evidence type="ECO:0000256" key="10">
    <source>
        <dbReference type="ARBA" id="ARBA00023211"/>
    </source>
</evidence>
<dbReference type="PROSITE" id="PS50975">
    <property type="entry name" value="ATP_GRASP"/>
    <property type="match status" value="1"/>
</dbReference>
<feature type="active site" evidence="13">
    <location>
        <position position="337"/>
    </location>
</feature>
<evidence type="ECO:0000256" key="8">
    <source>
        <dbReference type="ARBA" id="ARBA00022960"/>
    </source>
</evidence>
<evidence type="ECO:0000313" key="18">
    <source>
        <dbReference type="Proteomes" id="UP000177042"/>
    </source>
</evidence>
<comment type="caution">
    <text evidence="17">The sequence shown here is derived from an EMBL/GenBank/DDBJ whole genome shotgun (WGS) entry which is preliminary data.</text>
</comment>
<dbReference type="NCBIfam" id="NF002528">
    <property type="entry name" value="PRK01966.1-4"/>
    <property type="match status" value="1"/>
</dbReference>
<feature type="binding site" evidence="14">
    <location>
        <position position="330"/>
    </location>
    <ligand>
        <name>Mg(2+)</name>
        <dbReference type="ChEBI" id="CHEBI:18420"/>
        <label>1</label>
    </ligand>
</feature>
<dbReference type="UniPathway" id="UPA00219"/>
<protein>
    <recommendedName>
        <fullName evidence="12">D-alanine--D-alanine ligase</fullName>
        <ecNumber evidence="12">6.3.2.4</ecNumber>
    </recommendedName>
    <alternativeName>
        <fullName evidence="12">D-Ala-D-Ala ligase</fullName>
    </alternativeName>
    <alternativeName>
        <fullName evidence="12">D-alanylalanine synthetase</fullName>
    </alternativeName>
</protein>
<dbReference type="SUPFAM" id="SSF56059">
    <property type="entry name" value="Glutathione synthetase ATP-binding domain-like"/>
    <property type="match status" value="1"/>
</dbReference>
<keyword evidence="4 14" id="KW-0479">Metal-binding</keyword>
<keyword evidence="10 14" id="KW-0464">Manganese</keyword>
<evidence type="ECO:0000256" key="4">
    <source>
        <dbReference type="ARBA" id="ARBA00022723"/>
    </source>
</evidence>
<dbReference type="PANTHER" id="PTHR23132">
    <property type="entry name" value="D-ALANINE--D-ALANINE LIGASE"/>
    <property type="match status" value="1"/>
</dbReference>
<evidence type="ECO:0000256" key="6">
    <source>
        <dbReference type="ARBA" id="ARBA00022840"/>
    </source>
</evidence>
<dbReference type="HAMAP" id="MF_00047">
    <property type="entry name" value="Dala_Dala_lig"/>
    <property type="match status" value="1"/>
</dbReference>
<accession>A0A1F5JCD0</accession>
<comment type="pathway">
    <text evidence="12">Cell wall biogenesis; peptidoglycan biosynthesis.</text>
</comment>
<evidence type="ECO:0000256" key="1">
    <source>
        <dbReference type="ARBA" id="ARBA00001936"/>
    </source>
</evidence>
<evidence type="ECO:0000256" key="2">
    <source>
        <dbReference type="ARBA" id="ARBA00010871"/>
    </source>
</evidence>
<dbReference type="SUPFAM" id="SSF52440">
    <property type="entry name" value="PreATP-grasp domain"/>
    <property type="match status" value="1"/>
</dbReference>
<evidence type="ECO:0000256" key="15">
    <source>
        <dbReference type="PROSITE-ProRule" id="PRU00409"/>
    </source>
</evidence>
<dbReference type="GO" id="GO:0005524">
    <property type="term" value="F:ATP binding"/>
    <property type="evidence" value="ECO:0007669"/>
    <property type="project" value="UniProtKB-UniRule"/>
</dbReference>
<dbReference type="NCBIfam" id="TIGR01205">
    <property type="entry name" value="D_ala_D_alaTIGR"/>
    <property type="match status" value="1"/>
</dbReference>
<dbReference type="GO" id="GO:0005829">
    <property type="term" value="C:cytosol"/>
    <property type="evidence" value="ECO:0007669"/>
    <property type="project" value="TreeGrafter"/>
</dbReference>
<evidence type="ECO:0000256" key="13">
    <source>
        <dbReference type="PIRSR" id="PIRSR039102-1"/>
    </source>
</evidence>